<dbReference type="Proteomes" id="UP000194551">
    <property type="component" value="Unassembled WGS sequence"/>
</dbReference>
<dbReference type="InterPro" id="IPR015943">
    <property type="entry name" value="WD40/YVTN_repeat-like_dom_sf"/>
</dbReference>
<dbReference type="PANTHER" id="PTHR30344:SF1">
    <property type="entry name" value="6-PHOSPHOGLUCONOLACTONASE"/>
    <property type="match status" value="1"/>
</dbReference>
<organism evidence="2 4">
    <name type="scientific">Bacillus thuringiensis</name>
    <dbReference type="NCBI Taxonomy" id="1428"/>
    <lineage>
        <taxon>Bacteria</taxon>
        <taxon>Bacillati</taxon>
        <taxon>Bacillota</taxon>
        <taxon>Bacilli</taxon>
        <taxon>Bacillales</taxon>
        <taxon>Bacillaceae</taxon>
        <taxon>Bacillus</taxon>
        <taxon>Bacillus cereus group</taxon>
    </lineage>
</organism>
<dbReference type="Gene3D" id="2.130.10.10">
    <property type="entry name" value="YVTN repeat-like/Quinoprotein amine dehydrogenase"/>
    <property type="match status" value="1"/>
</dbReference>
<dbReference type="RefSeq" id="WP_000782217.1">
    <property type="nucleotide sequence ID" value="NZ_CAKJXA010000010.1"/>
</dbReference>
<dbReference type="EMBL" id="NFEN01000073">
    <property type="protein sequence ID" value="OUA25429.1"/>
    <property type="molecule type" value="Genomic_DNA"/>
</dbReference>
<evidence type="ECO:0000313" key="2">
    <source>
        <dbReference type="EMBL" id="OUA04928.1"/>
    </source>
</evidence>
<gene>
    <name evidence="2" type="ORF">BK774_09225</name>
    <name evidence="3" type="ORF">BK775_15365</name>
</gene>
<evidence type="ECO:0000313" key="3">
    <source>
        <dbReference type="EMBL" id="OUA25429.1"/>
    </source>
</evidence>
<dbReference type="EMBL" id="NFEM01000050">
    <property type="protein sequence ID" value="OUA04928.1"/>
    <property type="molecule type" value="Genomic_DNA"/>
</dbReference>
<reference evidence="4 5" key="1">
    <citation type="submission" date="2016-10" db="EMBL/GenBank/DDBJ databases">
        <title>Comparative genomics of Bacillus thuringiensis reveals a path to pathogens against multiple invertebrate hosts.</title>
        <authorList>
            <person name="Zheng J."/>
            <person name="Gao Q."/>
            <person name="Liu H."/>
            <person name="Peng D."/>
            <person name="Ruan L."/>
            <person name="Sun M."/>
        </authorList>
    </citation>
    <scope>NUCLEOTIDE SEQUENCE [LARGE SCALE GENOMIC DNA]</scope>
    <source>
        <strain evidence="2">HD5</strain>
        <strain evidence="3">I13</strain>
    </source>
</reference>
<dbReference type="PANTHER" id="PTHR30344">
    <property type="entry name" value="6-PHOSPHOGLUCONOLACTONASE-RELATED"/>
    <property type="match status" value="1"/>
</dbReference>
<dbReference type="GO" id="GO:0017057">
    <property type="term" value="F:6-phosphogluconolactonase activity"/>
    <property type="evidence" value="ECO:0007669"/>
    <property type="project" value="TreeGrafter"/>
</dbReference>
<evidence type="ECO:0000313" key="4">
    <source>
        <dbReference type="Proteomes" id="UP000194551"/>
    </source>
</evidence>
<dbReference type="FunFam" id="2.130.10.10:FF:000306">
    <property type="entry name" value="3-carboxymuconate cyclase"/>
    <property type="match status" value="1"/>
</dbReference>
<comment type="caution">
    <text evidence="2">The sequence shown here is derived from an EMBL/GenBank/DDBJ whole genome shotgun (WGS) entry which is preliminary data.</text>
</comment>
<dbReference type="Pfam" id="PF10282">
    <property type="entry name" value="Lactonase"/>
    <property type="match status" value="1"/>
</dbReference>
<dbReference type="GO" id="GO:0005829">
    <property type="term" value="C:cytosol"/>
    <property type="evidence" value="ECO:0007669"/>
    <property type="project" value="TreeGrafter"/>
</dbReference>
<protein>
    <submittedName>
        <fullName evidence="2">6-phosphogluconolactonase</fullName>
    </submittedName>
</protein>
<name>A0A9X6KFD7_BACTU</name>
<evidence type="ECO:0000313" key="5">
    <source>
        <dbReference type="Proteomes" id="UP000195077"/>
    </source>
</evidence>
<dbReference type="InterPro" id="IPR050282">
    <property type="entry name" value="Cycloisomerase_2"/>
</dbReference>
<proteinExistence type="inferred from homology"/>
<accession>A0A9X6KFD7</accession>
<dbReference type="Proteomes" id="UP000195077">
    <property type="component" value="Unassembled WGS sequence"/>
</dbReference>
<dbReference type="SUPFAM" id="SSF51004">
    <property type="entry name" value="C-terminal (heme d1) domain of cytochrome cd1-nitrite reductase"/>
    <property type="match status" value="1"/>
</dbReference>
<comment type="similarity">
    <text evidence="1">Belongs to the cycloisomerase 2 family.</text>
</comment>
<evidence type="ECO:0000256" key="1">
    <source>
        <dbReference type="ARBA" id="ARBA00005564"/>
    </source>
</evidence>
<dbReference type="InterPro" id="IPR019405">
    <property type="entry name" value="Lactonase_7-beta_prop"/>
</dbReference>
<sequence length="355" mass="39048">MKMKDNKEFIGYVGTYTKENSEGIYKFILDTEAKKIGNVTLTAKLDNPTYVTINRNNEYLYSVVKEGESGGVAAYSIDSHTGELKAKNRQVVEGASPCHISVDSGNHTVVTANYHKGTIESFEINEENGTVNPASSIMAHEGSGPNKERQEKPHAHYAGYTPDEKYVVGVDLGIDKIITYEVKDSTLIEVNSLSVNPGSGPRHIAFHPNGKYAYVMTELSSEVIALTYNSEEGSFTELQYISTLPEQFDENSQGSAIHISSDGRFVYAGNRGHNSIAVYSVDQNSGELAFVEHTSTEGNWPRDFVLDPTEKFLVATNEKSHNLVLFSRDESTGKLTLLQSDVAVPEPVCVKFLNV</sequence>
<dbReference type="AlphaFoldDB" id="A0A9X6KFD7"/>
<dbReference type="InterPro" id="IPR011048">
    <property type="entry name" value="Haem_d1_sf"/>
</dbReference>